<gene>
    <name evidence="2" type="ORF">DBRI00130_LOCUS21831</name>
    <name evidence="3" type="ORF">DBRI00130_LOCUS21832</name>
    <name evidence="4" type="ORF">DBRI00130_LOCUS21833</name>
    <name evidence="5" type="ORF">DBRI00130_LOCUS21834</name>
    <name evidence="6" type="ORF">DBRI00130_LOCUS21835</name>
</gene>
<dbReference type="EMBL" id="HBNS01027769">
    <property type="protein sequence ID" value="CAE4620410.1"/>
    <property type="molecule type" value="Transcribed_RNA"/>
</dbReference>
<evidence type="ECO:0000313" key="3">
    <source>
        <dbReference type="EMBL" id="CAE4620408.1"/>
    </source>
</evidence>
<dbReference type="EMBL" id="HBNS01027770">
    <property type="protein sequence ID" value="CAE4620412.1"/>
    <property type="molecule type" value="Transcribed_RNA"/>
</dbReference>
<feature type="compositionally biased region" description="Polar residues" evidence="1">
    <location>
        <begin position="905"/>
        <end position="917"/>
    </location>
</feature>
<organism evidence="6">
    <name type="scientific">Ditylum brightwellii</name>
    <dbReference type="NCBI Taxonomy" id="49249"/>
    <lineage>
        <taxon>Eukaryota</taxon>
        <taxon>Sar</taxon>
        <taxon>Stramenopiles</taxon>
        <taxon>Ochrophyta</taxon>
        <taxon>Bacillariophyta</taxon>
        <taxon>Mediophyceae</taxon>
        <taxon>Lithodesmiophycidae</taxon>
        <taxon>Lithodesmiales</taxon>
        <taxon>Lithodesmiaceae</taxon>
        <taxon>Ditylum</taxon>
    </lineage>
</organism>
<reference evidence="6" key="1">
    <citation type="submission" date="2021-01" db="EMBL/GenBank/DDBJ databases">
        <authorList>
            <person name="Corre E."/>
            <person name="Pelletier E."/>
            <person name="Niang G."/>
            <person name="Scheremetjew M."/>
            <person name="Finn R."/>
            <person name="Kale V."/>
            <person name="Holt S."/>
            <person name="Cochrane G."/>
            <person name="Meng A."/>
            <person name="Brown T."/>
            <person name="Cohen L."/>
        </authorList>
    </citation>
    <scope>NUCLEOTIDE SEQUENCE</scope>
    <source>
        <strain evidence="6">GSO104</strain>
    </source>
</reference>
<protein>
    <recommendedName>
        <fullName evidence="7">Protein kinase domain-containing protein</fullName>
    </recommendedName>
</protein>
<evidence type="ECO:0000313" key="5">
    <source>
        <dbReference type="EMBL" id="CAE4620412.1"/>
    </source>
</evidence>
<dbReference type="EMBL" id="HBNS01027771">
    <property type="protein sequence ID" value="CAE4620415.1"/>
    <property type="molecule type" value="Transcribed_RNA"/>
</dbReference>
<accession>A0A6V2HP17</accession>
<evidence type="ECO:0000256" key="1">
    <source>
        <dbReference type="SAM" id="MobiDB-lite"/>
    </source>
</evidence>
<dbReference type="AlphaFoldDB" id="A0A6V2HP17"/>
<name>A0A6V2HP17_9STRA</name>
<feature type="region of interest" description="Disordered" evidence="1">
    <location>
        <begin position="901"/>
        <end position="930"/>
    </location>
</feature>
<sequence length="930" mass="105860">MIAKLDDRGVEEYKKYWRTLIDCSFIADLFSPEDVNILAKRVGAFLGEDGQSEQTPFTHLWEHIKVNADIWKRICPRKINGLHYVVKCYREEKETGMPIAAEKLPYDLVPTGESGDCWRLGLFLYEVFADKNLLDVDTEGDLRNEKDFAMLCNWDSEESSVQMKLESVRDLAAQALLSSLLTKKSERVGSIADVINHPYFMEDYHSTGYRKFQLSLLRKKRVLREKVEKQKIITEKEEERKEKLMRCTEELSVISHQTQLKFKRSTWMQWNDMLVAKDATFPTNCIALPFKLERDEANRLVIPATAKVLSHRFGTLLATVSHYTGLACELAGLSEKSPEMEKISEGLKPAVNSTIQPTVIDACDQLVKQSLDIENFLCEWMESSSAEVGDFVRDAMRELAGVDLEMFKKMLPKIYEAEKVVMSLLSTAGTANAHSCRAVIGEELGRVIGKDFSDLRITRKKDVDMVLCRLIEDPVGVAKELLARSISELVDSFAKSGRMYFYLVDEHAGVPVDFLLYNKKTKTNAETLKLLIPFLHFSMKTACATNYVSGLSQLFSIGENEVPTEWAAMGKYRALSFDKNSNVMELFLLQETVENYTMIGTNGEKPLSRTSLLALFENFLISKDQSRAFAGLKRVCGKDENFLLWARNVSNEHEQLLREEEINDLSTKDLDMTQLNMVKKKRTTKIPSPRYWQAELEKEKVKVPSLCEMPPIRDEELIMPGIKAERGPEEEIVCETAPSGEERDLSVIENREMPDVEEREKPDRYDRENEEVQAKMGNKGGDASTSENRASSMHRRRGSASNYSLGRKDRSSMTSPAPPLRRESAHRRPQRIPRREITSPQIKTQTIPRIKSRPPPPSVSSLRVKKGTSYELDDTAHSVPGNHFDKSDYCGLSHDEYDNTDDEGSTVSALTIGTSKPRNAKNAFMRRFRN</sequence>
<feature type="region of interest" description="Disordered" evidence="1">
    <location>
        <begin position="736"/>
        <end position="865"/>
    </location>
</feature>
<evidence type="ECO:0008006" key="7">
    <source>
        <dbReference type="Google" id="ProtNLM"/>
    </source>
</evidence>
<evidence type="ECO:0000313" key="2">
    <source>
        <dbReference type="EMBL" id="CAE4620406.1"/>
    </source>
</evidence>
<evidence type="ECO:0000313" key="6">
    <source>
        <dbReference type="EMBL" id="CAE4620415.1"/>
    </source>
</evidence>
<dbReference type="EMBL" id="HBNS01027768">
    <property type="protein sequence ID" value="CAE4620408.1"/>
    <property type="molecule type" value="Transcribed_RNA"/>
</dbReference>
<dbReference type="EMBL" id="HBNS01027767">
    <property type="protein sequence ID" value="CAE4620406.1"/>
    <property type="molecule type" value="Transcribed_RNA"/>
</dbReference>
<dbReference type="Gene3D" id="1.10.510.10">
    <property type="entry name" value="Transferase(Phosphotransferase) domain 1"/>
    <property type="match status" value="1"/>
</dbReference>
<proteinExistence type="predicted"/>
<feature type="compositionally biased region" description="Basic and acidic residues" evidence="1">
    <location>
        <begin position="740"/>
        <end position="773"/>
    </location>
</feature>
<evidence type="ECO:0000313" key="4">
    <source>
        <dbReference type="EMBL" id="CAE4620410.1"/>
    </source>
</evidence>